<evidence type="ECO:0000259" key="4">
    <source>
        <dbReference type="PROSITE" id="PS50995"/>
    </source>
</evidence>
<evidence type="ECO:0000313" key="5">
    <source>
        <dbReference type="EMBL" id="EAY25825.1"/>
    </source>
</evidence>
<dbReference type="GO" id="GO:0003677">
    <property type="term" value="F:DNA binding"/>
    <property type="evidence" value="ECO:0007669"/>
    <property type="project" value="UniProtKB-KW"/>
</dbReference>
<dbReference type="AlphaFoldDB" id="A1ZUS1"/>
<sequence length="162" mass="18505">MQLNIMSDKSYNLDDSLGYLVNHTARAMSHQLNQNFLQAGFNVTGEQWIVLLQILDDDGLNQQEIACKVGKDKASITRLVDGLEKRNLVVRISDKNDRRNKLIYLTNEGKQVKAELSKIAEKTLTDLQQNIDQADLENCKNVLRQVFKNCLEVCRRGFDPKP</sequence>
<dbReference type="InterPro" id="IPR000835">
    <property type="entry name" value="HTH_MarR-typ"/>
</dbReference>
<keyword evidence="3" id="KW-0804">Transcription</keyword>
<dbReference type="Pfam" id="PF01047">
    <property type="entry name" value="MarR"/>
    <property type="match status" value="1"/>
</dbReference>
<protein>
    <submittedName>
        <fullName evidence="5">MarR family transcriptional regulator</fullName>
    </submittedName>
</protein>
<dbReference type="EMBL" id="AAWS01000042">
    <property type="protein sequence ID" value="EAY25825.1"/>
    <property type="molecule type" value="Genomic_DNA"/>
</dbReference>
<keyword evidence="1" id="KW-0805">Transcription regulation</keyword>
<organism evidence="5 6">
    <name type="scientific">Microscilla marina ATCC 23134</name>
    <dbReference type="NCBI Taxonomy" id="313606"/>
    <lineage>
        <taxon>Bacteria</taxon>
        <taxon>Pseudomonadati</taxon>
        <taxon>Bacteroidota</taxon>
        <taxon>Cytophagia</taxon>
        <taxon>Cytophagales</taxon>
        <taxon>Microscillaceae</taxon>
        <taxon>Microscilla</taxon>
    </lineage>
</organism>
<dbReference type="InterPro" id="IPR036390">
    <property type="entry name" value="WH_DNA-bd_sf"/>
</dbReference>
<dbReference type="PRINTS" id="PR00598">
    <property type="entry name" value="HTHMARR"/>
</dbReference>
<feature type="domain" description="HTH marR-type" evidence="4">
    <location>
        <begin position="14"/>
        <end position="148"/>
    </location>
</feature>
<dbReference type="SUPFAM" id="SSF46785">
    <property type="entry name" value="Winged helix' DNA-binding domain"/>
    <property type="match status" value="1"/>
</dbReference>
<dbReference type="Gene3D" id="1.10.10.10">
    <property type="entry name" value="Winged helix-like DNA-binding domain superfamily/Winged helix DNA-binding domain"/>
    <property type="match status" value="1"/>
</dbReference>
<reference evidence="5 6" key="1">
    <citation type="submission" date="2007-01" db="EMBL/GenBank/DDBJ databases">
        <authorList>
            <person name="Haygood M."/>
            <person name="Podell S."/>
            <person name="Anderson C."/>
            <person name="Hopkinson B."/>
            <person name="Roe K."/>
            <person name="Barbeau K."/>
            <person name="Gaasterland T."/>
            <person name="Ferriera S."/>
            <person name="Johnson J."/>
            <person name="Kravitz S."/>
            <person name="Beeson K."/>
            <person name="Sutton G."/>
            <person name="Rogers Y.-H."/>
            <person name="Friedman R."/>
            <person name="Frazier M."/>
            <person name="Venter J.C."/>
        </authorList>
    </citation>
    <scope>NUCLEOTIDE SEQUENCE [LARGE SCALE GENOMIC DNA]</scope>
    <source>
        <strain evidence="5 6">ATCC 23134</strain>
    </source>
</reference>
<dbReference type="InterPro" id="IPR036388">
    <property type="entry name" value="WH-like_DNA-bd_sf"/>
</dbReference>
<evidence type="ECO:0000256" key="1">
    <source>
        <dbReference type="ARBA" id="ARBA00023015"/>
    </source>
</evidence>
<dbReference type="PANTHER" id="PTHR42756">
    <property type="entry name" value="TRANSCRIPTIONAL REGULATOR, MARR"/>
    <property type="match status" value="1"/>
</dbReference>
<dbReference type="SMART" id="SM00347">
    <property type="entry name" value="HTH_MARR"/>
    <property type="match status" value="1"/>
</dbReference>
<name>A1ZUS1_MICM2</name>
<evidence type="ECO:0000256" key="2">
    <source>
        <dbReference type="ARBA" id="ARBA00023125"/>
    </source>
</evidence>
<keyword evidence="6" id="KW-1185">Reference proteome</keyword>
<proteinExistence type="predicted"/>
<dbReference type="PANTHER" id="PTHR42756:SF1">
    <property type="entry name" value="TRANSCRIPTIONAL REPRESSOR OF EMRAB OPERON"/>
    <property type="match status" value="1"/>
</dbReference>
<evidence type="ECO:0000313" key="6">
    <source>
        <dbReference type="Proteomes" id="UP000004095"/>
    </source>
</evidence>
<dbReference type="Proteomes" id="UP000004095">
    <property type="component" value="Unassembled WGS sequence"/>
</dbReference>
<dbReference type="GO" id="GO:0003700">
    <property type="term" value="F:DNA-binding transcription factor activity"/>
    <property type="evidence" value="ECO:0007669"/>
    <property type="project" value="InterPro"/>
</dbReference>
<dbReference type="PROSITE" id="PS50995">
    <property type="entry name" value="HTH_MARR_2"/>
    <property type="match status" value="1"/>
</dbReference>
<accession>A1ZUS1</accession>
<evidence type="ECO:0000256" key="3">
    <source>
        <dbReference type="ARBA" id="ARBA00023163"/>
    </source>
</evidence>
<keyword evidence="2" id="KW-0238">DNA-binding</keyword>
<gene>
    <name evidence="5" type="ORF">M23134_07637</name>
</gene>
<comment type="caution">
    <text evidence="5">The sequence shown here is derived from an EMBL/GenBank/DDBJ whole genome shotgun (WGS) entry which is preliminary data.</text>
</comment>
<dbReference type="eggNOG" id="COG1846">
    <property type="taxonomic scope" value="Bacteria"/>
</dbReference>